<keyword evidence="10" id="KW-1185">Reference proteome</keyword>
<dbReference type="EMBL" id="FXUG01000001">
    <property type="protein sequence ID" value="SMP44431.1"/>
    <property type="molecule type" value="Genomic_DNA"/>
</dbReference>
<dbReference type="Proteomes" id="UP001158067">
    <property type="component" value="Unassembled WGS sequence"/>
</dbReference>
<keyword evidence="2" id="KW-1003">Cell membrane</keyword>
<keyword evidence="4" id="KW-0812">Transmembrane</keyword>
<keyword evidence="3" id="KW-0132">Cell division</keyword>
<accession>A0ABY1PS16</accession>
<evidence type="ECO:0000256" key="6">
    <source>
        <dbReference type="ARBA" id="ARBA00023136"/>
    </source>
</evidence>
<proteinExistence type="predicted"/>
<evidence type="ECO:0000259" key="8">
    <source>
        <dbReference type="PROSITE" id="PS51779"/>
    </source>
</evidence>
<reference evidence="9 10" key="1">
    <citation type="submission" date="2017-05" db="EMBL/GenBank/DDBJ databases">
        <authorList>
            <person name="Varghese N."/>
            <person name="Submissions S."/>
        </authorList>
    </citation>
    <scope>NUCLEOTIDE SEQUENCE [LARGE SCALE GENOMIC DNA]</scope>
    <source>
        <strain evidence="9 10">DSM 25457</strain>
    </source>
</reference>
<keyword evidence="5" id="KW-1133">Transmembrane helix</keyword>
<evidence type="ECO:0000256" key="4">
    <source>
        <dbReference type="ARBA" id="ARBA00022692"/>
    </source>
</evidence>
<keyword evidence="7" id="KW-0131">Cell cycle</keyword>
<evidence type="ECO:0000256" key="1">
    <source>
        <dbReference type="ARBA" id="ARBA00004370"/>
    </source>
</evidence>
<evidence type="ECO:0000256" key="2">
    <source>
        <dbReference type="ARBA" id="ARBA00022475"/>
    </source>
</evidence>
<gene>
    <name evidence="9" type="ORF">SAMN06265222_1011138</name>
</gene>
<dbReference type="InterPro" id="IPR050487">
    <property type="entry name" value="FtsQ_DivIB"/>
</dbReference>
<dbReference type="InterPro" id="IPR010827">
    <property type="entry name" value="BamA/TamA_POTRA"/>
</dbReference>
<dbReference type="InterPro" id="IPR034746">
    <property type="entry name" value="POTRA"/>
</dbReference>
<dbReference type="PROSITE" id="PS51779">
    <property type="entry name" value="POTRA"/>
    <property type="match status" value="1"/>
</dbReference>
<dbReference type="Pfam" id="PF07244">
    <property type="entry name" value="POTRA"/>
    <property type="match status" value="4"/>
</dbReference>
<evidence type="ECO:0000313" key="9">
    <source>
        <dbReference type="EMBL" id="SMP44431.1"/>
    </source>
</evidence>
<dbReference type="PANTHER" id="PTHR37820">
    <property type="entry name" value="CELL DIVISION PROTEIN DIVIB"/>
    <property type="match status" value="1"/>
</dbReference>
<evidence type="ECO:0000256" key="3">
    <source>
        <dbReference type="ARBA" id="ARBA00022618"/>
    </source>
</evidence>
<comment type="subcellular location">
    <subcellularLocation>
        <location evidence="1">Membrane</location>
    </subcellularLocation>
</comment>
<sequence length="533" mass="59119">MPQNTYWMCFSDHPGFRNESHSGRIRSLIRSISHCRHTLTSATGRGMFAWILTAFALASPASAQMGGGGMGGGGGAQAPSAIEKPRFRDHIHTHAGMAFRRESGDSIVGSVRIIGNKSVSSADIFTELQTRKGRFYDSETVLTDVRRLNDMGSFDQVTFEVKPLTSRGPQESLGAPDSVAANTPNVEVTFYVHERPMVSKVIFHGNRALNDREIAGRVGVTVGDPLSEFSVESGRRRLVDYYQEEGFNQAAVSATIAGQDFGSGQTPAMDASLVPPGTVIFRINEGPKERIADIQVEGSTIVTEARLKKIISSRGPMAGFMSYLGNTADLKKIDQDVDSLSAYYHSLGFLTATVGRRIEYDESGKWVTVVFVVKEGPRFRIGDMQIVGNEFITEESLRARLELKEGDMFDGTIMRRDVGELVYGYGELGFIYAEVKPKTIMRDENGVADIVYEITEGDRWKVGRIMVNIDGEPHLMRETTMLNLVDMREGDWIDRKTLELSRRRIERSQLLETNPAIAATPDIKVIPRKDMLR</sequence>
<organism evidence="9 10">
    <name type="scientific">Neorhodopirellula lusitana</name>
    <dbReference type="NCBI Taxonomy" id="445327"/>
    <lineage>
        <taxon>Bacteria</taxon>
        <taxon>Pseudomonadati</taxon>
        <taxon>Planctomycetota</taxon>
        <taxon>Planctomycetia</taxon>
        <taxon>Pirellulales</taxon>
        <taxon>Pirellulaceae</taxon>
        <taxon>Neorhodopirellula</taxon>
    </lineage>
</organism>
<evidence type="ECO:0000313" key="10">
    <source>
        <dbReference type="Proteomes" id="UP001158067"/>
    </source>
</evidence>
<keyword evidence="6" id="KW-0472">Membrane</keyword>
<dbReference type="Gene3D" id="3.10.20.310">
    <property type="entry name" value="membrane protein fhac"/>
    <property type="match status" value="5"/>
</dbReference>
<protein>
    <submittedName>
        <fullName evidence="9">Outer membrane protein insertion porin family</fullName>
    </submittedName>
</protein>
<feature type="domain" description="POTRA" evidence="8">
    <location>
        <begin position="379"/>
        <end position="457"/>
    </location>
</feature>
<comment type="caution">
    <text evidence="9">The sequence shown here is derived from an EMBL/GenBank/DDBJ whole genome shotgun (WGS) entry which is preliminary data.</text>
</comment>
<evidence type="ECO:0000256" key="7">
    <source>
        <dbReference type="ARBA" id="ARBA00023306"/>
    </source>
</evidence>
<dbReference type="PANTHER" id="PTHR37820:SF1">
    <property type="entry name" value="CELL DIVISION PROTEIN FTSQ"/>
    <property type="match status" value="1"/>
</dbReference>
<name>A0ABY1PS16_9BACT</name>
<evidence type="ECO:0000256" key="5">
    <source>
        <dbReference type="ARBA" id="ARBA00022989"/>
    </source>
</evidence>